<comment type="caution">
    <text evidence="2">The sequence shown here is derived from an EMBL/GenBank/DDBJ whole genome shotgun (WGS) entry which is preliminary data.</text>
</comment>
<keyword evidence="1" id="KW-0472">Membrane</keyword>
<feature type="transmembrane region" description="Helical" evidence="1">
    <location>
        <begin position="128"/>
        <end position="145"/>
    </location>
</feature>
<feature type="transmembrane region" description="Helical" evidence="1">
    <location>
        <begin position="26"/>
        <end position="48"/>
    </location>
</feature>
<accession>A0A552UAQ5</accession>
<feature type="transmembrane region" description="Helical" evidence="1">
    <location>
        <begin position="93"/>
        <end position="116"/>
    </location>
</feature>
<evidence type="ECO:0000313" key="3">
    <source>
        <dbReference type="Proteomes" id="UP000317894"/>
    </source>
</evidence>
<keyword evidence="1" id="KW-1133">Transmembrane helix</keyword>
<dbReference type="AlphaFoldDB" id="A0A552UAQ5"/>
<gene>
    <name evidence="2" type="ORF">FMM06_12600</name>
</gene>
<keyword evidence="1" id="KW-0812">Transmembrane</keyword>
<reference evidence="2 3" key="1">
    <citation type="submission" date="2019-07" db="EMBL/GenBank/DDBJ databases">
        <title>Novel species isolated from glacier.</title>
        <authorList>
            <person name="Liu Q."/>
            <person name="Xin Y.-H."/>
        </authorList>
    </citation>
    <scope>NUCLEOTIDE SEQUENCE [LARGE SCALE GENOMIC DNA]</scope>
    <source>
        <strain evidence="2 3">LB1R16</strain>
    </source>
</reference>
<keyword evidence="3" id="KW-1185">Reference proteome</keyword>
<protein>
    <submittedName>
        <fullName evidence="2">Uncharacterized protein</fullName>
    </submittedName>
</protein>
<feature type="transmembrane region" description="Helical" evidence="1">
    <location>
        <begin position="182"/>
        <end position="201"/>
    </location>
</feature>
<feature type="transmembrane region" description="Helical" evidence="1">
    <location>
        <begin position="151"/>
        <end position="170"/>
    </location>
</feature>
<dbReference type="EMBL" id="VJWA01000002">
    <property type="protein sequence ID" value="TRW15297.1"/>
    <property type="molecule type" value="Genomic_DNA"/>
</dbReference>
<sequence>MVVVVIAGFSVQLAAGRSSFDAPPLVHAHALVFMGWLALYGAQAATAATGRRDWHRRVGWIAPWWMVAMVVLGCLVTLALVRRGGVPFFFTPLQFLIFDPVSLLTFAGLTGAAIVWRRQTDWHRRLHLCGMAVLLGPGLGRLLPMPLLAPYAWEATVAVSLLFPLAGAVADLRRTGKVHPAWHWGVGTILAATLLTELLTYSPAGTAIYAAVTAGSPGAAVAPLAFPPPPGG</sequence>
<evidence type="ECO:0000256" key="1">
    <source>
        <dbReference type="SAM" id="Phobius"/>
    </source>
</evidence>
<organism evidence="2 3">
    <name type="scientific">Glacieibacterium frigidum</name>
    <dbReference type="NCBI Taxonomy" id="2593303"/>
    <lineage>
        <taxon>Bacteria</taxon>
        <taxon>Pseudomonadati</taxon>
        <taxon>Pseudomonadota</taxon>
        <taxon>Alphaproteobacteria</taxon>
        <taxon>Sphingomonadales</taxon>
        <taxon>Sphingosinicellaceae</taxon>
        <taxon>Glacieibacterium</taxon>
    </lineage>
</organism>
<name>A0A552UAQ5_9SPHN</name>
<evidence type="ECO:0000313" key="2">
    <source>
        <dbReference type="EMBL" id="TRW15297.1"/>
    </source>
</evidence>
<dbReference type="Proteomes" id="UP000317894">
    <property type="component" value="Unassembled WGS sequence"/>
</dbReference>
<proteinExistence type="predicted"/>
<feature type="transmembrane region" description="Helical" evidence="1">
    <location>
        <begin position="60"/>
        <end position="81"/>
    </location>
</feature>
<dbReference type="OrthoDB" id="648493at2"/>